<keyword evidence="2" id="KW-0238">DNA-binding</keyword>
<dbReference type="Proteomes" id="UP001286174">
    <property type="component" value="Unassembled WGS sequence"/>
</dbReference>
<keyword evidence="6" id="KW-1185">Reference proteome</keyword>
<evidence type="ECO:0000256" key="2">
    <source>
        <dbReference type="ARBA" id="ARBA00023125"/>
    </source>
</evidence>
<proteinExistence type="predicted"/>
<protein>
    <submittedName>
        <fullName evidence="5">FCD domain-containing protein</fullName>
    </submittedName>
</protein>
<evidence type="ECO:0000313" key="5">
    <source>
        <dbReference type="EMBL" id="MDX8418983.1"/>
    </source>
</evidence>
<dbReference type="GO" id="GO:0003677">
    <property type="term" value="F:DNA binding"/>
    <property type="evidence" value="ECO:0007669"/>
    <property type="project" value="UniProtKB-KW"/>
</dbReference>
<name>A0AB35U1M8_9FIRM</name>
<sequence>MSIALAAERADEAEIAKIRQCCNACADDIHNGSLHLQADIAFHSAIVEAAHNEVLVRITPMIHDGVGVFIDYQNHGQIEMTLQSHEAVCQAVETKNPDAAEKAMRAHMMHNQELIR</sequence>
<dbReference type="SMART" id="SM00895">
    <property type="entry name" value="FCD"/>
    <property type="match status" value="1"/>
</dbReference>
<dbReference type="Gene3D" id="1.20.120.530">
    <property type="entry name" value="GntR ligand-binding domain-like"/>
    <property type="match status" value="1"/>
</dbReference>
<evidence type="ECO:0000256" key="3">
    <source>
        <dbReference type="ARBA" id="ARBA00023163"/>
    </source>
</evidence>
<dbReference type="PANTHER" id="PTHR43537:SF5">
    <property type="entry name" value="UXU OPERON TRANSCRIPTIONAL REGULATOR"/>
    <property type="match status" value="1"/>
</dbReference>
<dbReference type="Pfam" id="PF07729">
    <property type="entry name" value="FCD"/>
    <property type="match status" value="1"/>
</dbReference>
<evidence type="ECO:0000259" key="4">
    <source>
        <dbReference type="SMART" id="SM00895"/>
    </source>
</evidence>
<organism evidence="5 6">
    <name type="scientific">Grylomicrobium aquisgranensis</name>
    <dbReference type="NCBI Taxonomy" id="2926318"/>
    <lineage>
        <taxon>Bacteria</taxon>
        <taxon>Bacillati</taxon>
        <taxon>Bacillota</taxon>
        <taxon>Erysipelotrichia</taxon>
        <taxon>Erysipelotrichales</taxon>
        <taxon>Erysipelotrichaceae</taxon>
        <taxon>Grylomicrobium</taxon>
    </lineage>
</organism>
<evidence type="ECO:0000256" key="1">
    <source>
        <dbReference type="ARBA" id="ARBA00023015"/>
    </source>
</evidence>
<dbReference type="InterPro" id="IPR011711">
    <property type="entry name" value="GntR_C"/>
</dbReference>
<evidence type="ECO:0000313" key="6">
    <source>
        <dbReference type="Proteomes" id="UP001286174"/>
    </source>
</evidence>
<comment type="caution">
    <text evidence="5">The sequence shown here is derived from an EMBL/GenBank/DDBJ whole genome shotgun (WGS) entry which is preliminary data.</text>
</comment>
<accession>A0AB35U1M8</accession>
<dbReference type="EMBL" id="JALBUR010000004">
    <property type="protein sequence ID" value="MDX8418983.1"/>
    <property type="molecule type" value="Genomic_DNA"/>
</dbReference>
<reference evidence="5 6" key="1">
    <citation type="submission" date="2022-03" db="EMBL/GenBank/DDBJ databases">
        <title>Novel taxa within the pig intestine.</title>
        <authorList>
            <person name="Wylensek D."/>
            <person name="Bishof K."/>
            <person name="Afrizal A."/>
            <person name="Clavel T."/>
        </authorList>
    </citation>
    <scope>NUCLEOTIDE SEQUENCE [LARGE SCALE GENOMIC DNA]</scope>
    <source>
        <strain evidence="5 6">CLA-KB-P133</strain>
    </source>
</reference>
<dbReference type="RefSeq" id="WP_370595543.1">
    <property type="nucleotide sequence ID" value="NZ_JALBUR010000004.1"/>
</dbReference>
<keyword evidence="1" id="KW-0805">Transcription regulation</keyword>
<dbReference type="AlphaFoldDB" id="A0AB35U1M8"/>
<dbReference type="PANTHER" id="PTHR43537">
    <property type="entry name" value="TRANSCRIPTIONAL REGULATOR, GNTR FAMILY"/>
    <property type="match status" value="1"/>
</dbReference>
<feature type="domain" description="GntR C-terminal" evidence="4">
    <location>
        <begin position="1"/>
        <end position="110"/>
    </location>
</feature>
<dbReference type="SUPFAM" id="SSF48008">
    <property type="entry name" value="GntR ligand-binding domain-like"/>
    <property type="match status" value="1"/>
</dbReference>
<keyword evidence="3" id="KW-0804">Transcription</keyword>
<dbReference type="InterPro" id="IPR008920">
    <property type="entry name" value="TF_FadR/GntR_C"/>
</dbReference>
<gene>
    <name evidence="5" type="ORF">MOZ60_02615</name>
</gene>